<evidence type="ECO:0000256" key="1">
    <source>
        <dbReference type="SAM" id="Phobius"/>
    </source>
</evidence>
<keyword evidence="1" id="KW-1133">Transmembrane helix</keyword>
<keyword evidence="1" id="KW-0812">Transmembrane</keyword>
<dbReference type="EMBL" id="CAFBNE010000115">
    <property type="protein sequence ID" value="CAB4965797.1"/>
    <property type="molecule type" value="Genomic_DNA"/>
</dbReference>
<feature type="transmembrane region" description="Helical" evidence="1">
    <location>
        <begin position="445"/>
        <end position="466"/>
    </location>
</feature>
<feature type="transmembrane region" description="Helical" evidence="1">
    <location>
        <begin position="133"/>
        <end position="160"/>
    </location>
</feature>
<name>A0A6J7LCF9_9ZZZZ</name>
<organism evidence="2">
    <name type="scientific">freshwater metagenome</name>
    <dbReference type="NCBI Taxonomy" id="449393"/>
    <lineage>
        <taxon>unclassified sequences</taxon>
        <taxon>metagenomes</taxon>
        <taxon>ecological metagenomes</taxon>
    </lineage>
</organism>
<feature type="transmembrane region" description="Helical" evidence="1">
    <location>
        <begin position="344"/>
        <end position="370"/>
    </location>
</feature>
<keyword evidence="1" id="KW-0472">Membrane</keyword>
<feature type="transmembrane region" description="Helical" evidence="1">
    <location>
        <begin position="189"/>
        <end position="209"/>
    </location>
</feature>
<feature type="transmembrane region" description="Helical" evidence="1">
    <location>
        <begin position="414"/>
        <end position="433"/>
    </location>
</feature>
<sequence length="469" mass="51162">MIQVARELRIDQIKRPDQVKARLATLRRRDWFALCLVFIALFISFNWAPHLVIVDWLLGSKVNVWHDGFGFSDFHNVFGSESDVLISMRLEQNVEEGMFSSQMLLGSSRDVYTSQTGFGGWLLTLPSTLFRSWGWFGVPLMYALVAAGNALLATAAVGFVSRALSKGAAALVIVALLQPWPSAMAHSTYWMIGLKVLPAAALIALFTYGRDTNLRVLAVSFGFTLLAALSGYEFLTVVVACQLAVLTYYAVVRNYKLRQAFLLVITGFIGAVLGFAAAGLIQVLQLWIRLGSAAEGVNSLVYNAAKRTGSTGMQVDPMFAESLSVSPNRVLEIYLGMPIIGSPAALPFIQIFTMVAFLCVCATVILIGLGRSNIDDAQVRESAMGAAWFISLLGPLGWFLLARPHSFIHQFINFALWYIPTIPLGLAILWAPVRGGLAGLWRQPLQVAVIAGAGAALALFYLYSLVTVR</sequence>
<feature type="transmembrane region" description="Helical" evidence="1">
    <location>
        <begin position="167"/>
        <end position="183"/>
    </location>
</feature>
<feature type="transmembrane region" description="Helical" evidence="1">
    <location>
        <begin position="382"/>
        <end position="402"/>
    </location>
</feature>
<feature type="transmembrane region" description="Helical" evidence="1">
    <location>
        <begin position="31"/>
        <end position="48"/>
    </location>
</feature>
<feature type="transmembrane region" description="Helical" evidence="1">
    <location>
        <begin position="261"/>
        <end position="281"/>
    </location>
</feature>
<dbReference type="AlphaFoldDB" id="A0A6J7LCF9"/>
<proteinExistence type="predicted"/>
<evidence type="ECO:0000313" key="2">
    <source>
        <dbReference type="EMBL" id="CAB4965797.1"/>
    </source>
</evidence>
<feature type="transmembrane region" description="Helical" evidence="1">
    <location>
        <begin position="216"/>
        <end position="249"/>
    </location>
</feature>
<reference evidence="2" key="1">
    <citation type="submission" date="2020-05" db="EMBL/GenBank/DDBJ databases">
        <authorList>
            <person name="Chiriac C."/>
            <person name="Salcher M."/>
            <person name="Ghai R."/>
            <person name="Kavagutti S V."/>
        </authorList>
    </citation>
    <scope>NUCLEOTIDE SEQUENCE</scope>
</reference>
<gene>
    <name evidence="2" type="ORF">UFOPK3772_02710</name>
</gene>
<accession>A0A6J7LCF9</accession>
<protein>
    <submittedName>
        <fullName evidence="2">Unannotated protein</fullName>
    </submittedName>
</protein>